<keyword evidence="1" id="KW-0902">Two-component regulatory system</keyword>
<comment type="caution">
    <text evidence="4">The sequence shown here is derived from an EMBL/GenBank/DDBJ whole genome shotgun (WGS) entry which is preliminary data.</text>
</comment>
<dbReference type="Pfam" id="PF01627">
    <property type="entry name" value="Hpt"/>
    <property type="match status" value="1"/>
</dbReference>
<dbReference type="CDD" id="cd00088">
    <property type="entry name" value="HPT"/>
    <property type="match status" value="1"/>
</dbReference>
<dbReference type="InterPro" id="IPR036641">
    <property type="entry name" value="HPT_dom_sf"/>
</dbReference>
<gene>
    <name evidence="4" type="ORF">BWK73_54220</name>
</gene>
<evidence type="ECO:0000256" key="1">
    <source>
        <dbReference type="ARBA" id="ARBA00023012"/>
    </source>
</evidence>
<dbReference type="GO" id="GO:0000160">
    <property type="term" value="P:phosphorelay signal transduction system"/>
    <property type="evidence" value="ECO:0007669"/>
    <property type="project" value="UniProtKB-KW"/>
</dbReference>
<name>A0A1Y1Q6P9_9GAMM</name>
<dbReference type="InterPro" id="IPR008207">
    <property type="entry name" value="Sig_transdc_His_kin_Hpt_dom"/>
</dbReference>
<evidence type="ECO:0000313" key="5">
    <source>
        <dbReference type="Proteomes" id="UP000192491"/>
    </source>
</evidence>
<dbReference type="Proteomes" id="UP000192491">
    <property type="component" value="Unassembled WGS sequence"/>
</dbReference>
<organism evidence="4 5">
    <name type="scientific">Thiothrix lacustris</name>
    <dbReference type="NCBI Taxonomy" id="525917"/>
    <lineage>
        <taxon>Bacteria</taxon>
        <taxon>Pseudomonadati</taxon>
        <taxon>Pseudomonadota</taxon>
        <taxon>Gammaproteobacteria</taxon>
        <taxon>Thiotrichales</taxon>
        <taxon>Thiotrichaceae</taxon>
        <taxon>Thiothrix</taxon>
    </lineage>
</organism>
<evidence type="ECO:0000313" key="4">
    <source>
        <dbReference type="EMBL" id="OQW97534.1"/>
    </source>
</evidence>
<dbReference type="SUPFAM" id="SSF47226">
    <property type="entry name" value="Histidine-containing phosphotransfer domain, HPT domain"/>
    <property type="match status" value="1"/>
</dbReference>
<feature type="domain" description="HPt" evidence="3">
    <location>
        <begin position="13"/>
        <end position="106"/>
    </location>
</feature>
<sequence>MKLLAPEALQHLPAVILPRLIQMFGSTTPPLLVEIRQHASTGNLPAMAQAAHKLKGSCVSLGAEPMGDICKTLQHKGESGDATGIAALLDELEALYPVTLAALQGLNNNSTKA</sequence>
<dbReference type="EMBL" id="MTEJ01000801">
    <property type="protein sequence ID" value="OQW97534.1"/>
    <property type="molecule type" value="Genomic_DNA"/>
</dbReference>
<dbReference type="GO" id="GO:0004672">
    <property type="term" value="F:protein kinase activity"/>
    <property type="evidence" value="ECO:0007669"/>
    <property type="project" value="UniProtKB-ARBA"/>
</dbReference>
<evidence type="ECO:0000256" key="2">
    <source>
        <dbReference type="PROSITE-ProRule" id="PRU00110"/>
    </source>
</evidence>
<evidence type="ECO:0000259" key="3">
    <source>
        <dbReference type="PROSITE" id="PS50894"/>
    </source>
</evidence>
<proteinExistence type="predicted"/>
<protein>
    <recommendedName>
        <fullName evidence="3">HPt domain-containing protein</fullName>
    </recommendedName>
</protein>
<accession>A0A1Y1Q6P9</accession>
<reference evidence="4 5" key="1">
    <citation type="submission" date="2017-01" db="EMBL/GenBank/DDBJ databases">
        <title>Novel large sulfur bacteria in the metagenomes of groundwater-fed chemosynthetic microbial mats in the Lake Huron basin.</title>
        <authorList>
            <person name="Sharrar A.M."/>
            <person name="Flood B.E."/>
            <person name="Bailey J.V."/>
            <person name="Jones D.S."/>
            <person name="Biddanda B."/>
            <person name="Ruberg S.A."/>
            <person name="Marcus D.N."/>
            <person name="Dick G.J."/>
        </authorList>
    </citation>
    <scope>NUCLEOTIDE SEQUENCE [LARGE SCALE GENOMIC DNA]</scope>
    <source>
        <strain evidence="4">A8</strain>
    </source>
</reference>
<keyword evidence="2" id="KW-0597">Phosphoprotein</keyword>
<feature type="modified residue" description="Phosphohistidine" evidence="2">
    <location>
        <position position="52"/>
    </location>
</feature>
<dbReference type="PROSITE" id="PS50894">
    <property type="entry name" value="HPT"/>
    <property type="match status" value="1"/>
</dbReference>
<dbReference type="AlphaFoldDB" id="A0A1Y1Q6P9"/>
<dbReference type="Gene3D" id="1.20.120.160">
    <property type="entry name" value="HPT domain"/>
    <property type="match status" value="1"/>
</dbReference>